<accession>A0A7M7P5G7</accession>
<feature type="compositionally biased region" description="Low complexity" evidence="2">
    <location>
        <begin position="290"/>
        <end position="304"/>
    </location>
</feature>
<evidence type="ECO:0000256" key="2">
    <source>
        <dbReference type="SAM" id="MobiDB-lite"/>
    </source>
</evidence>
<evidence type="ECO:0000313" key="5">
    <source>
        <dbReference type="Proteomes" id="UP000007110"/>
    </source>
</evidence>
<dbReference type="Pfam" id="PF03915">
    <property type="entry name" value="AIP3"/>
    <property type="match status" value="1"/>
</dbReference>
<feature type="compositionally biased region" description="Low complexity" evidence="2">
    <location>
        <begin position="571"/>
        <end position="587"/>
    </location>
</feature>
<feature type="region of interest" description="Disordered" evidence="2">
    <location>
        <begin position="217"/>
        <end position="640"/>
    </location>
</feature>
<feature type="compositionally biased region" description="Polar residues" evidence="2">
    <location>
        <begin position="1156"/>
        <end position="1172"/>
    </location>
</feature>
<feature type="compositionally biased region" description="Basic and acidic residues" evidence="2">
    <location>
        <begin position="1203"/>
        <end position="1228"/>
    </location>
</feature>
<keyword evidence="1" id="KW-0175">Coiled coil</keyword>
<dbReference type="PANTHER" id="PTHR22741:SF10">
    <property type="entry name" value="COILED-COIL DOMAIN-CONTAINING PROTEIN CG32809"/>
    <property type="match status" value="1"/>
</dbReference>
<reference evidence="5" key="1">
    <citation type="submission" date="2015-02" db="EMBL/GenBank/DDBJ databases">
        <title>Genome sequencing for Strongylocentrotus purpuratus.</title>
        <authorList>
            <person name="Murali S."/>
            <person name="Liu Y."/>
            <person name="Vee V."/>
            <person name="English A."/>
            <person name="Wang M."/>
            <person name="Skinner E."/>
            <person name="Han Y."/>
            <person name="Muzny D.M."/>
            <person name="Worley K.C."/>
            <person name="Gibbs R.A."/>
        </authorList>
    </citation>
    <scope>NUCLEOTIDE SEQUENCE</scope>
</reference>
<feature type="domain" description="Actin interacting protein 3-like C-terminal" evidence="3">
    <location>
        <begin position="81"/>
        <end position="173"/>
    </location>
</feature>
<evidence type="ECO:0000256" key="1">
    <source>
        <dbReference type="ARBA" id="ARBA00023054"/>
    </source>
</evidence>
<reference evidence="4" key="2">
    <citation type="submission" date="2021-01" db="UniProtKB">
        <authorList>
            <consortium name="EnsemblMetazoa"/>
        </authorList>
    </citation>
    <scope>IDENTIFICATION</scope>
</reference>
<feature type="compositionally biased region" description="Polar residues" evidence="2">
    <location>
        <begin position="1230"/>
        <end position="1255"/>
    </location>
</feature>
<dbReference type="InterPro" id="IPR022782">
    <property type="entry name" value="AIP3-like_C"/>
</dbReference>
<dbReference type="GeneID" id="100891869"/>
<proteinExistence type="predicted"/>
<feature type="region of interest" description="Disordered" evidence="2">
    <location>
        <begin position="159"/>
        <end position="178"/>
    </location>
</feature>
<feature type="compositionally biased region" description="Basic and acidic residues" evidence="2">
    <location>
        <begin position="869"/>
        <end position="915"/>
    </location>
</feature>
<dbReference type="EnsemblMetazoa" id="XM_030990587">
    <property type="protein sequence ID" value="XP_030846447"/>
    <property type="gene ID" value="LOC100891869"/>
</dbReference>
<dbReference type="PANTHER" id="PTHR22741">
    <property type="entry name" value="P140CAP/SNIP-RELATED"/>
    <property type="match status" value="1"/>
</dbReference>
<keyword evidence="5" id="KW-1185">Reference proteome</keyword>
<dbReference type="InterPro" id="IPR051825">
    <property type="entry name" value="SRCIN1"/>
</dbReference>
<evidence type="ECO:0000259" key="3">
    <source>
        <dbReference type="Pfam" id="PF03915"/>
    </source>
</evidence>
<feature type="region of interest" description="Disordered" evidence="2">
    <location>
        <begin position="949"/>
        <end position="1031"/>
    </location>
</feature>
<feature type="compositionally biased region" description="Low complexity" evidence="2">
    <location>
        <begin position="217"/>
        <end position="228"/>
    </location>
</feature>
<feature type="compositionally biased region" description="Polar residues" evidence="2">
    <location>
        <begin position="375"/>
        <end position="392"/>
    </location>
</feature>
<feature type="compositionally biased region" description="Low complexity" evidence="2">
    <location>
        <begin position="360"/>
        <end position="370"/>
    </location>
</feature>
<feature type="compositionally biased region" description="Low complexity" evidence="2">
    <location>
        <begin position="988"/>
        <end position="1003"/>
    </location>
</feature>
<dbReference type="RefSeq" id="XP_030846447.1">
    <property type="nucleotide sequence ID" value="XM_030990587.1"/>
</dbReference>
<dbReference type="Proteomes" id="UP000007110">
    <property type="component" value="Unassembled WGS sequence"/>
</dbReference>
<organism evidence="4 5">
    <name type="scientific">Strongylocentrotus purpuratus</name>
    <name type="common">Purple sea urchin</name>
    <dbReference type="NCBI Taxonomy" id="7668"/>
    <lineage>
        <taxon>Eukaryota</taxon>
        <taxon>Metazoa</taxon>
        <taxon>Echinodermata</taxon>
        <taxon>Eleutherozoa</taxon>
        <taxon>Echinozoa</taxon>
        <taxon>Echinoidea</taxon>
        <taxon>Euechinoidea</taxon>
        <taxon>Echinacea</taxon>
        <taxon>Camarodonta</taxon>
        <taxon>Echinidea</taxon>
        <taxon>Strongylocentrotidae</taxon>
        <taxon>Strongylocentrotus</taxon>
    </lineage>
</organism>
<feature type="region of interest" description="Disordered" evidence="2">
    <location>
        <begin position="860"/>
        <end position="924"/>
    </location>
</feature>
<sequence length="1315" mass="144245">MEYLKRKYPEHSDRIQGRAAEAPVNGVFCETDLDNMDNMDTMSEINTEATGFSRGGRLRSSMPVIRPTVNMTKERPLGLVYLQYKNETKRGLMPNEVTGIDTVRALYVRAFPKQLNMEMLEKPVRKIYIKDPATEIFYELEDSNEIMDRSVLKIYEPGFVEDPNAPGPSSPRSTTSTPVELDYYSEPEVDHQKRDVRKNRYNTMTLPRNMHFMQTQEGEGAKPAPAGGSLNPSPEKKQSQSMENFRRGVPERSSASLQRPAAHTQAFQRLTPERATLGGPVSRGGPGGPHPHQGPYGRRGQPYPGNQPQQHGGSSTMPRRMPPPSGHEGGPGPGMGPRPQGGSSTMPRQHQRGGQAVVDGGSRPGSRPSSADMVSRSQNSTPVTKVMQNQVMSAPMPNGHPRQRGAPPQHHRDQTPPGRPLGGQHATLPRNGAPGMRQPIPNGMGPQHRGQPPLRRHGSHDGTFSHGRPQSAPTVDGAVGPRPGVHPGAQRPFSQPAPRMGPAQRPQPGPGEEGTSERISAMEQQIANLAGMVRSVIGTHNGAPRQGRPQQEAAQRPPNDRPTPPMRTDSAQVQARTPTPQQQQQQQQPPPQSRTPVPQQPPARPPGPQSPARPPGPQSPRPSSHPGTGVTGRPGVHPGGVNVQRCAMVLKHRTTDLRMQLKQIRKMHLNMVQQVNNNFRSTSHKIRLALEGAPGTDSHPIRNQRARVHQEYIKYLQTQEMIERDLRILDENVDKLREKTINNRGSVDMDSLEQQAQVLGNCSRGIAEQKVNFPVLSEKLKTVQEGEMEVVVREENWMKHEPQRLDDHFKRCKKITSTLYTLKRMAATNDEPYVVSPSSPTIAPTITPTVTASRQVVRVESAPLPTSSEAKRETVESYQDDNVRHDLPHRFRSPMEQDQFEHTLSGKREDLRRTNNVEANQTRQRNYLRELFDQENHDSMTPIITPEKAAKREAQKEAAGVQKKGPPPPPPPRKHFPASPASPEQANKKISWSSSTSTSQPKIKSPPPVAAKPSARKSIKTTTTTVTTQSYQLADVNQALDDLESLMVKATDTDDMDDSNVIQESTPSSPNGTIQKPVHAHIRLPQSPPRSFATKPKPLSPKGEAAKVGGKSSAFKPIKKASLPTTNSAVASLSISLSQPSKAPSSPNKAAKSDKSGQSQETVKPQSENSALSAVKSPDEKRAVRIVVTEAEADIKQTTVGDAKSRVNDVNAKDAGEKEESEHSDKDININLSGKTTPTKTDLDSSTQSNVTNGHSDGGEQNPEDERVSKTNVTDVNDEKKVVKSAAVDDSTKSDYVTEIKTTFVNGIIEETFIN</sequence>
<feature type="compositionally biased region" description="Polar residues" evidence="2">
    <location>
        <begin position="1123"/>
        <end position="1148"/>
    </location>
</feature>
<dbReference type="Gene3D" id="1.20.58.1540">
    <property type="entry name" value="Actin interacting protein 3, C-terminal domain"/>
    <property type="match status" value="1"/>
</dbReference>
<feature type="compositionally biased region" description="Polar residues" evidence="2">
    <location>
        <begin position="306"/>
        <end position="316"/>
    </location>
</feature>
<name>A0A7M7P5G7_STRPU</name>
<feature type="compositionally biased region" description="Polar residues" evidence="2">
    <location>
        <begin position="1060"/>
        <end position="1074"/>
    </location>
</feature>
<feature type="region of interest" description="Disordered" evidence="2">
    <location>
        <begin position="1049"/>
        <end position="1291"/>
    </location>
</feature>
<dbReference type="SUPFAM" id="SSF81995">
    <property type="entry name" value="beta-sandwich domain of Sec23/24"/>
    <property type="match status" value="1"/>
</dbReference>
<evidence type="ECO:0000313" key="4">
    <source>
        <dbReference type="EnsemblMetazoa" id="XP_030846447"/>
    </source>
</evidence>
<feature type="compositionally biased region" description="Basic and acidic residues" evidence="2">
    <location>
        <begin position="234"/>
        <end position="250"/>
    </location>
</feature>
<protein>
    <recommendedName>
        <fullName evidence="3">Actin interacting protein 3-like C-terminal domain-containing protein</fullName>
    </recommendedName>
</protein>
<feature type="compositionally biased region" description="Pro residues" evidence="2">
    <location>
        <begin position="588"/>
        <end position="620"/>
    </location>
</feature>